<gene>
    <name evidence="4" type="ORF">PQU95_15865</name>
</gene>
<reference evidence="4 5" key="1">
    <citation type="submission" date="2023-01" db="EMBL/GenBank/DDBJ databases">
        <title>Novel species of the genus Vogesella isolated from rivers.</title>
        <authorList>
            <person name="Lu H."/>
        </authorList>
    </citation>
    <scope>NUCLEOTIDE SEQUENCE [LARGE SCALE GENOMIC DNA]</scope>
    <source>
        <strain evidence="4 5">DC21W</strain>
    </source>
</reference>
<dbReference type="RefSeq" id="WP_272752915.1">
    <property type="nucleotide sequence ID" value="NZ_JAQQLF010000024.1"/>
</dbReference>
<dbReference type="Proteomes" id="UP001219956">
    <property type="component" value="Unassembled WGS sequence"/>
</dbReference>
<name>A0ABT5J1H3_9NEIS</name>
<feature type="domain" description="Cupin type-2" evidence="3">
    <location>
        <begin position="101"/>
        <end position="167"/>
    </location>
</feature>
<proteinExistence type="predicted"/>
<dbReference type="EMBL" id="JAQQLF010000024">
    <property type="protein sequence ID" value="MDC7718679.1"/>
    <property type="molecule type" value="Genomic_DNA"/>
</dbReference>
<organism evidence="4 5">
    <name type="scientific">Vogesella aquatica</name>
    <dbReference type="NCBI Taxonomy" id="2984206"/>
    <lineage>
        <taxon>Bacteria</taxon>
        <taxon>Pseudomonadati</taxon>
        <taxon>Pseudomonadota</taxon>
        <taxon>Betaproteobacteria</taxon>
        <taxon>Neisseriales</taxon>
        <taxon>Chromobacteriaceae</taxon>
        <taxon>Vogesella</taxon>
    </lineage>
</organism>
<dbReference type="Gene3D" id="2.60.120.10">
    <property type="entry name" value="Jelly Rolls"/>
    <property type="match status" value="1"/>
</dbReference>
<accession>A0ABT5J1H3</accession>
<feature type="domain" description="Cupin type-2" evidence="3">
    <location>
        <begin position="271"/>
        <end position="337"/>
    </location>
</feature>
<dbReference type="SUPFAM" id="SSF51182">
    <property type="entry name" value="RmlC-like cupins"/>
    <property type="match status" value="1"/>
</dbReference>
<dbReference type="PANTHER" id="PTHR41517">
    <property type="entry name" value="1,2-DIOXYGENASE PROTEIN-RELATED"/>
    <property type="match status" value="1"/>
</dbReference>
<dbReference type="CDD" id="cd02216">
    <property type="entry name" value="cupin_GDO-like_N"/>
    <property type="match status" value="1"/>
</dbReference>
<protein>
    <submittedName>
        <fullName evidence="4">Cupin domain-containing protein</fullName>
    </submittedName>
</protein>
<evidence type="ECO:0000256" key="2">
    <source>
        <dbReference type="ARBA" id="ARBA00023002"/>
    </source>
</evidence>
<evidence type="ECO:0000313" key="4">
    <source>
        <dbReference type="EMBL" id="MDC7718679.1"/>
    </source>
</evidence>
<evidence type="ECO:0000313" key="5">
    <source>
        <dbReference type="Proteomes" id="UP001219956"/>
    </source>
</evidence>
<dbReference type="InterPro" id="IPR047183">
    <property type="entry name" value="GDO-like"/>
</dbReference>
<keyword evidence="2" id="KW-0560">Oxidoreductase</keyword>
<dbReference type="InterPro" id="IPR014710">
    <property type="entry name" value="RmlC-like_jellyroll"/>
</dbReference>
<keyword evidence="5" id="KW-1185">Reference proteome</keyword>
<dbReference type="InterPro" id="IPR011051">
    <property type="entry name" value="RmlC_Cupin_sf"/>
</dbReference>
<evidence type="ECO:0000259" key="3">
    <source>
        <dbReference type="Pfam" id="PF07883"/>
    </source>
</evidence>
<comment type="caution">
    <text evidence="4">The sequence shown here is derived from an EMBL/GenBank/DDBJ whole genome shotgun (WGS) entry which is preliminary data.</text>
</comment>
<dbReference type="InterPro" id="IPR013096">
    <property type="entry name" value="Cupin_2"/>
</dbReference>
<keyword evidence="1" id="KW-0223">Dioxygenase</keyword>
<evidence type="ECO:0000256" key="1">
    <source>
        <dbReference type="ARBA" id="ARBA00022964"/>
    </source>
</evidence>
<dbReference type="PANTHER" id="PTHR41517:SF1">
    <property type="entry name" value="CUPIN"/>
    <property type="match status" value="1"/>
</dbReference>
<dbReference type="CDD" id="cd06992">
    <property type="entry name" value="cupin_GDO-like_C"/>
    <property type="match status" value="1"/>
</dbReference>
<sequence length="367" mass="40794">MARENVIGRANVEDTPELNAYYEQLAEYEAGALWTVANDIEPWFPAPKSVPTLWRYKELRPLVVRSSELVSPENSGRRVVMLLNPGRHDVSASVGLLYSGLQIVQPGESTSAHKHMASALRFIMEGQGAYTVVDGERMKLGARDFVITPNGTWHDHGHEGTEGPCIWQDGLDIPLVNALDANFYAVHPEIRQQAKTQGTTYSTYAGGTLLPTQNKWDRPYSPLLHFPWGPSYDALQRQAKVSDGSPFDGIIMEYVNPLTGKSVMPTMGAHLQMLRPGEATRAHRHTGSVMYNVAKGHGYSIIGGKRFDWEEKDIFCVPSWAWHEHVNLSSSEDAVLFSFNDFPAINSLAFYAEEAYPDNGGHQPQPA</sequence>
<dbReference type="Pfam" id="PF07883">
    <property type="entry name" value="Cupin_2"/>
    <property type="match status" value="2"/>
</dbReference>